<dbReference type="SUPFAM" id="SSF55031">
    <property type="entry name" value="Bacterial exopeptidase dimerisation domain"/>
    <property type="match status" value="1"/>
</dbReference>
<dbReference type="Gene3D" id="3.40.630.10">
    <property type="entry name" value="Zn peptidases"/>
    <property type="match status" value="1"/>
</dbReference>
<dbReference type="RefSeq" id="WP_191077310.1">
    <property type="nucleotide sequence ID" value="NZ_JACTAG010000006.1"/>
</dbReference>
<accession>A0A927HIH8</accession>
<dbReference type="AlphaFoldDB" id="A0A927HIH8"/>
<dbReference type="InterPro" id="IPR011650">
    <property type="entry name" value="Peptidase_M20_dimer"/>
</dbReference>
<keyword evidence="2" id="KW-0479">Metal-binding</keyword>
<keyword evidence="5" id="KW-1185">Reference proteome</keyword>
<dbReference type="InterPro" id="IPR036264">
    <property type="entry name" value="Bact_exopeptidase_dim_dom"/>
</dbReference>
<dbReference type="CDD" id="cd05666">
    <property type="entry name" value="M20_Acy1-like"/>
    <property type="match status" value="1"/>
</dbReference>
<proteinExistence type="predicted"/>
<feature type="domain" description="Peptidase M20 dimerisation" evidence="3">
    <location>
        <begin position="189"/>
        <end position="279"/>
    </location>
</feature>
<comment type="cofactor">
    <cofactor evidence="2">
        <name>Mn(2+)</name>
        <dbReference type="ChEBI" id="CHEBI:29035"/>
    </cofactor>
    <text evidence="2">The Mn(2+) ion enhances activity.</text>
</comment>
<sequence>MPARNRFAELLAEIKEWRHDIHAHPELRFKEHRTAQKVTDLLLSFGCDEVVTGFGQTGVVGVIHGQAKGSGKVIGFRADMDALPIPEATGLPHASTHPGIMHACGHDGHTAMLLGAAKYLAETRNFDGSVVLIFQPAEEGSGGARAMLDDGLISQWGIQEFYGMHNWPGIPAGQFAVRDGPQMAATAFFELTIKGQGGHAAMPHKAVDTTVAAAHVITALQTIAARNVDPLKTVVVSTCGLRSDSNTYNVIPDEITLLGTVRYFDPNVHDLVQKRLRDISTLTAQAHGAEAHLNYTPRVPPTINDPEAASRAAEVARTVAGDVIRDFDPVMPGEDFAEMLAERPGAYLFIGNGDSADLHNPSYEFNDELIPFGCSWYAEMAEQRMPLK</sequence>
<evidence type="ECO:0000256" key="1">
    <source>
        <dbReference type="ARBA" id="ARBA00022801"/>
    </source>
</evidence>
<dbReference type="InterPro" id="IPR017439">
    <property type="entry name" value="Amidohydrolase"/>
</dbReference>
<evidence type="ECO:0000259" key="3">
    <source>
        <dbReference type="Pfam" id="PF07687"/>
    </source>
</evidence>
<protein>
    <submittedName>
        <fullName evidence="4">Amidohydrolase</fullName>
    </submittedName>
</protein>
<organism evidence="4 5">
    <name type="scientific">Sulfitobacter aestuariivivens</name>
    <dbReference type="NCBI Taxonomy" id="2766981"/>
    <lineage>
        <taxon>Bacteria</taxon>
        <taxon>Pseudomonadati</taxon>
        <taxon>Pseudomonadota</taxon>
        <taxon>Alphaproteobacteria</taxon>
        <taxon>Rhodobacterales</taxon>
        <taxon>Roseobacteraceae</taxon>
        <taxon>Sulfitobacter</taxon>
    </lineage>
</organism>
<dbReference type="EMBL" id="JACTAG010000006">
    <property type="protein sequence ID" value="MBD3666280.1"/>
    <property type="molecule type" value="Genomic_DNA"/>
</dbReference>
<feature type="binding site" evidence="2">
    <location>
        <position position="359"/>
    </location>
    <ligand>
        <name>Mn(2+)</name>
        <dbReference type="ChEBI" id="CHEBI:29035"/>
        <label>2</label>
    </ligand>
</feature>
<dbReference type="GO" id="GO:0046872">
    <property type="term" value="F:metal ion binding"/>
    <property type="evidence" value="ECO:0007669"/>
    <property type="project" value="UniProtKB-KW"/>
</dbReference>
<evidence type="ECO:0000313" key="4">
    <source>
        <dbReference type="EMBL" id="MBD3666280.1"/>
    </source>
</evidence>
<dbReference type="GO" id="GO:0050118">
    <property type="term" value="F:N-acetyldiaminopimelate deacetylase activity"/>
    <property type="evidence" value="ECO:0007669"/>
    <property type="project" value="UniProtKB-ARBA"/>
</dbReference>
<dbReference type="PANTHER" id="PTHR11014:SF63">
    <property type="entry name" value="METALLOPEPTIDASE, PUTATIVE (AFU_ORTHOLOGUE AFUA_6G09600)-RELATED"/>
    <property type="match status" value="1"/>
</dbReference>
<dbReference type="Pfam" id="PF01546">
    <property type="entry name" value="Peptidase_M20"/>
    <property type="match status" value="1"/>
</dbReference>
<dbReference type="SUPFAM" id="SSF53187">
    <property type="entry name" value="Zn-dependent exopeptidases"/>
    <property type="match status" value="1"/>
</dbReference>
<keyword evidence="1" id="KW-0378">Hydrolase</keyword>
<dbReference type="NCBIfam" id="TIGR01891">
    <property type="entry name" value="amidohydrolases"/>
    <property type="match status" value="1"/>
</dbReference>
<feature type="binding site" evidence="2">
    <location>
        <position position="104"/>
    </location>
    <ligand>
        <name>Mn(2+)</name>
        <dbReference type="ChEBI" id="CHEBI:29035"/>
        <label>2</label>
    </ligand>
</feature>
<gene>
    <name evidence="4" type="ORF">H9Q16_20310</name>
</gene>
<dbReference type="Proteomes" id="UP000635142">
    <property type="component" value="Unassembled WGS sequence"/>
</dbReference>
<evidence type="ECO:0000313" key="5">
    <source>
        <dbReference type="Proteomes" id="UP000635142"/>
    </source>
</evidence>
<reference evidence="4" key="1">
    <citation type="submission" date="2020-08" db="EMBL/GenBank/DDBJ databases">
        <title>Sulfitobacter aestuariivivens sp. nov., isolated from a tidal flat.</title>
        <authorList>
            <person name="Park S."/>
            <person name="Yoon J.-H."/>
        </authorList>
    </citation>
    <scope>NUCLEOTIDE SEQUENCE</scope>
    <source>
        <strain evidence="4">TSTF-M16</strain>
    </source>
</reference>
<dbReference type="InterPro" id="IPR002933">
    <property type="entry name" value="Peptidase_M20"/>
</dbReference>
<keyword evidence="2" id="KW-0464">Manganese</keyword>
<feature type="binding site" evidence="2">
    <location>
        <position position="139"/>
    </location>
    <ligand>
        <name>Mn(2+)</name>
        <dbReference type="ChEBI" id="CHEBI:29035"/>
        <label>2</label>
    </ligand>
</feature>
<dbReference type="GO" id="GO:0019877">
    <property type="term" value="P:diaminopimelate biosynthetic process"/>
    <property type="evidence" value="ECO:0007669"/>
    <property type="project" value="UniProtKB-ARBA"/>
</dbReference>
<evidence type="ECO:0000256" key="2">
    <source>
        <dbReference type="PIRSR" id="PIRSR005962-1"/>
    </source>
</evidence>
<dbReference type="FunFam" id="3.30.70.360:FF:000001">
    <property type="entry name" value="N-acetyldiaminopimelate deacetylase"/>
    <property type="match status" value="1"/>
</dbReference>
<dbReference type="Gene3D" id="3.30.70.360">
    <property type="match status" value="1"/>
</dbReference>
<name>A0A927HIH8_9RHOB</name>
<feature type="binding site" evidence="2">
    <location>
        <position position="106"/>
    </location>
    <ligand>
        <name>Mn(2+)</name>
        <dbReference type="ChEBI" id="CHEBI:29035"/>
        <label>2</label>
    </ligand>
</feature>
<dbReference type="Pfam" id="PF07687">
    <property type="entry name" value="M20_dimer"/>
    <property type="match status" value="1"/>
</dbReference>
<dbReference type="PIRSF" id="PIRSF005962">
    <property type="entry name" value="Pept_M20D_amidohydro"/>
    <property type="match status" value="1"/>
</dbReference>
<comment type="caution">
    <text evidence="4">The sequence shown here is derived from an EMBL/GenBank/DDBJ whole genome shotgun (WGS) entry which is preliminary data.</text>
</comment>
<feature type="binding site" evidence="2">
    <location>
        <position position="165"/>
    </location>
    <ligand>
        <name>Mn(2+)</name>
        <dbReference type="ChEBI" id="CHEBI:29035"/>
        <label>2</label>
    </ligand>
</feature>
<dbReference type="PANTHER" id="PTHR11014">
    <property type="entry name" value="PEPTIDASE M20 FAMILY MEMBER"/>
    <property type="match status" value="1"/>
</dbReference>